<reference evidence="6" key="1">
    <citation type="submission" date="2024-04" db="EMBL/GenBank/DDBJ databases">
        <authorList>
            <consortium name="Molecular Ecology Group"/>
        </authorList>
    </citation>
    <scope>NUCLEOTIDE SEQUENCE</scope>
</reference>
<dbReference type="Pfam" id="PF18358">
    <property type="entry name" value="Tudor_4"/>
    <property type="match status" value="1"/>
</dbReference>
<dbReference type="SUPFAM" id="SSF63748">
    <property type="entry name" value="Tudor/PWWP/MBT"/>
    <property type="match status" value="1"/>
</dbReference>
<dbReference type="AlphaFoldDB" id="A0AAV2NNN3"/>
<comment type="subcellular location">
    <subcellularLocation>
        <location evidence="1">Nucleus</location>
    </subcellularLocation>
</comment>
<evidence type="ECO:0000259" key="5">
    <source>
        <dbReference type="Pfam" id="PF18359"/>
    </source>
</evidence>
<gene>
    <name evidence="6" type="ORF">LPLAT_LOCUS7427</name>
</gene>
<dbReference type="EMBL" id="OZ034826">
    <property type="protein sequence ID" value="CAL1681389.1"/>
    <property type="molecule type" value="Genomic_DNA"/>
</dbReference>
<sequence>MLCPVIILVGTRVVAIFHDITSSNYYSGIIAEPPKSTNKYRYLVFFDDGYAQYVTHKNIFPVWETSLGRIWEDVPSESRDFVKKYLESYSERPMVKLQTGQIVKTEWKGKWWFARIVQVDASLV</sequence>
<dbReference type="GO" id="GO:0005634">
    <property type="term" value="C:nucleus"/>
    <property type="evidence" value="ECO:0007669"/>
    <property type="project" value="UniProtKB-SubCell"/>
</dbReference>
<keyword evidence="7" id="KW-1185">Reference proteome</keyword>
<dbReference type="InterPro" id="IPR041292">
    <property type="entry name" value="Tudor_4"/>
</dbReference>
<accession>A0AAV2NNN3</accession>
<dbReference type="PANTHER" id="PTHR46024">
    <property type="entry name" value="HISTONE-LYSINE N-METHYLTRANSFERASE EGGLESS"/>
    <property type="match status" value="1"/>
</dbReference>
<dbReference type="InterPro" id="IPR041291">
    <property type="entry name" value="TUDOR_5"/>
</dbReference>
<keyword evidence="3" id="KW-0732">Signal</keyword>
<dbReference type="GO" id="GO:0070828">
    <property type="term" value="P:heterochromatin organization"/>
    <property type="evidence" value="ECO:0007669"/>
    <property type="project" value="TreeGrafter"/>
</dbReference>
<evidence type="ECO:0000256" key="1">
    <source>
        <dbReference type="ARBA" id="ARBA00004123"/>
    </source>
</evidence>
<evidence type="ECO:0000313" key="6">
    <source>
        <dbReference type="EMBL" id="CAL1681389.1"/>
    </source>
</evidence>
<protein>
    <recommendedName>
        <fullName evidence="8">Tudor domain-containing protein</fullName>
    </recommendedName>
</protein>
<dbReference type="Pfam" id="PF18359">
    <property type="entry name" value="Tudor_5"/>
    <property type="match status" value="1"/>
</dbReference>
<evidence type="ECO:0008006" key="8">
    <source>
        <dbReference type="Google" id="ProtNLM"/>
    </source>
</evidence>
<feature type="chain" id="PRO_5043707722" description="Tudor domain-containing protein" evidence="3">
    <location>
        <begin position="16"/>
        <end position="124"/>
    </location>
</feature>
<evidence type="ECO:0000256" key="2">
    <source>
        <dbReference type="ARBA" id="ARBA00023242"/>
    </source>
</evidence>
<keyword evidence="2" id="KW-0539">Nucleus</keyword>
<feature type="signal peptide" evidence="3">
    <location>
        <begin position="1"/>
        <end position="15"/>
    </location>
</feature>
<evidence type="ECO:0000313" key="7">
    <source>
        <dbReference type="Proteomes" id="UP001497644"/>
    </source>
</evidence>
<evidence type="ECO:0000256" key="3">
    <source>
        <dbReference type="SAM" id="SignalP"/>
    </source>
</evidence>
<dbReference type="GO" id="GO:0046974">
    <property type="term" value="F:histone H3K9 methyltransferase activity"/>
    <property type="evidence" value="ECO:0007669"/>
    <property type="project" value="TreeGrafter"/>
</dbReference>
<dbReference type="PANTHER" id="PTHR46024:SF1">
    <property type="entry name" value="HISTONE-LYSINE N-METHYLTRANSFERASE EGGLESS"/>
    <property type="match status" value="1"/>
</dbReference>
<dbReference type="GO" id="GO:0010629">
    <property type="term" value="P:negative regulation of gene expression"/>
    <property type="evidence" value="ECO:0007669"/>
    <property type="project" value="TreeGrafter"/>
</dbReference>
<organism evidence="6 7">
    <name type="scientific">Lasius platythorax</name>
    <dbReference type="NCBI Taxonomy" id="488582"/>
    <lineage>
        <taxon>Eukaryota</taxon>
        <taxon>Metazoa</taxon>
        <taxon>Ecdysozoa</taxon>
        <taxon>Arthropoda</taxon>
        <taxon>Hexapoda</taxon>
        <taxon>Insecta</taxon>
        <taxon>Pterygota</taxon>
        <taxon>Neoptera</taxon>
        <taxon>Endopterygota</taxon>
        <taxon>Hymenoptera</taxon>
        <taxon>Apocrita</taxon>
        <taxon>Aculeata</taxon>
        <taxon>Formicoidea</taxon>
        <taxon>Formicidae</taxon>
        <taxon>Formicinae</taxon>
        <taxon>Lasius</taxon>
        <taxon>Lasius</taxon>
    </lineage>
</organism>
<name>A0AAV2NNN3_9HYME</name>
<dbReference type="InterPro" id="IPR051516">
    <property type="entry name" value="SETDB_methyltransferase"/>
</dbReference>
<evidence type="ECO:0000259" key="4">
    <source>
        <dbReference type="Pfam" id="PF18358"/>
    </source>
</evidence>
<proteinExistence type="predicted"/>
<feature type="domain" description="Histone methyltransferase Tudor" evidence="4">
    <location>
        <begin position="97"/>
        <end position="124"/>
    </location>
</feature>
<dbReference type="Gene3D" id="2.30.30.140">
    <property type="match status" value="2"/>
</dbReference>
<dbReference type="Proteomes" id="UP001497644">
    <property type="component" value="Chromosome 3"/>
</dbReference>
<feature type="domain" description="Histone methyltransferase Tudor" evidence="5">
    <location>
        <begin position="9"/>
        <end position="58"/>
    </location>
</feature>